<dbReference type="InterPro" id="IPR011002">
    <property type="entry name" value="FliG_a-hlx"/>
</dbReference>
<dbReference type="GO" id="GO:0005886">
    <property type="term" value="C:plasma membrane"/>
    <property type="evidence" value="ECO:0007669"/>
    <property type="project" value="UniProtKB-SubCell"/>
</dbReference>
<keyword evidence="7" id="KW-0283">Flagellar rotation</keyword>
<proteinExistence type="inferred from homology"/>
<dbReference type="AlphaFoldDB" id="A0A5C4N817"/>
<dbReference type="InterPro" id="IPR000090">
    <property type="entry name" value="Flg_Motor_Flig"/>
</dbReference>
<dbReference type="EMBL" id="VDFU01000001">
    <property type="protein sequence ID" value="TNC52830.1"/>
    <property type="molecule type" value="Genomic_DNA"/>
</dbReference>
<evidence type="ECO:0000256" key="8">
    <source>
        <dbReference type="ARBA" id="ARBA00023136"/>
    </source>
</evidence>
<keyword evidence="5" id="KW-1003">Cell membrane</keyword>
<dbReference type="InterPro" id="IPR028263">
    <property type="entry name" value="FliG_N"/>
</dbReference>
<feature type="domain" description="Flagellar motor switch protein FliG middle" evidence="12">
    <location>
        <begin position="125"/>
        <end position="192"/>
    </location>
</feature>
<keyword evidence="14" id="KW-0282">Flagellum</keyword>
<keyword evidence="15" id="KW-1185">Reference proteome</keyword>
<evidence type="ECO:0000256" key="1">
    <source>
        <dbReference type="ARBA" id="ARBA00004117"/>
    </source>
</evidence>
<evidence type="ECO:0000259" key="13">
    <source>
        <dbReference type="Pfam" id="PF14842"/>
    </source>
</evidence>
<evidence type="ECO:0000256" key="7">
    <source>
        <dbReference type="ARBA" id="ARBA00022779"/>
    </source>
</evidence>
<reference evidence="14 15" key="1">
    <citation type="submission" date="2019-06" db="EMBL/GenBank/DDBJ databases">
        <title>YIM 131921 draft genome.</title>
        <authorList>
            <person name="Jiang L."/>
        </authorList>
    </citation>
    <scope>NUCLEOTIDE SEQUENCE [LARGE SCALE GENOMIC DNA]</scope>
    <source>
        <strain evidence="14 15">YIM 131921</strain>
    </source>
</reference>
<evidence type="ECO:0000256" key="2">
    <source>
        <dbReference type="ARBA" id="ARBA00004413"/>
    </source>
</evidence>
<comment type="function">
    <text evidence="10">FliG is one of three proteins (FliG, FliN, FliM) that forms the rotor-mounted switch complex (C ring), located at the base of the basal body. This complex interacts with the CheY and CheZ chemotaxis proteins, in addition to contacting components of the motor that determine the direction of flagellar rotation.</text>
</comment>
<name>A0A5C4N817_9RHOB</name>
<feature type="domain" description="Flagellar motor switch protein FliG C-terminal" evidence="11">
    <location>
        <begin position="227"/>
        <end position="339"/>
    </location>
</feature>
<evidence type="ECO:0000259" key="11">
    <source>
        <dbReference type="Pfam" id="PF01706"/>
    </source>
</evidence>
<dbReference type="Gene3D" id="1.10.220.30">
    <property type="match status" value="3"/>
</dbReference>
<dbReference type="Pfam" id="PF14841">
    <property type="entry name" value="FliG_M"/>
    <property type="match status" value="1"/>
</dbReference>
<evidence type="ECO:0000256" key="3">
    <source>
        <dbReference type="ARBA" id="ARBA00010299"/>
    </source>
</evidence>
<keyword evidence="14" id="KW-0969">Cilium</keyword>
<gene>
    <name evidence="14" type="ORF">FHG66_00610</name>
</gene>
<evidence type="ECO:0000256" key="6">
    <source>
        <dbReference type="ARBA" id="ARBA00022500"/>
    </source>
</evidence>
<accession>A0A5C4N817</accession>
<dbReference type="InterPro" id="IPR032779">
    <property type="entry name" value="FliG_M"/>
</dbReference>
<dbReference type="PRINTS" id="PR00954">
    <property type="entry name" value="FLGMOTORFLIG"/>
</dbReference>
<evidence type="ECO:0000259" key="12">
    <source>
        <dbReference type="Pfam" id="PF14841"/>
    </source>
</evidence>
<dbReference type="InterPro" id="IPR023087">
    <property type="entry name" value="Flg_Motor_Flig_C"/>
</dbReference>
<dbReference type="Proteomes" id="UP000305887">
    <property type="component" value="Unassembled WGS sequence"/>
</dbReference>
<dbReference type="GO" id="GO:0003774">
    <property type="term" value="F:cytoskeletal motor activity"/>
    <property type="evidence" value="ECO:0007669"/>
    <property type="project" value="InterPro"/>
</dbReference>
<dbReference type="GO" id="GO:0071973">
    <property type="term" value="P:bacterial-type flagellum-dependent cell motility"/>
    <property type="evidence" value="ECO:0007669"/>
    <property type="project" value="InterPro"/>
</dbReference>
<dbReference type="OrthoDB" id="7616820at2"/>
<keyword evidence="9" id="KW-0975">Bacterial flagellum</keyword>
<evidence type="ECO:0000313" key="14">
    <source>
        <dbReference type="EMBL" id="TNC52830.1"/>
    </source>
</evidence>
<organism evidence="14 15">
    <name type="scientific">Rubellimicrobium rubrum</name>
    <dbReference type="NCBI Taxonomy" id="2585369"/>
    <lineage>
        <taxon>Bacteria</taxon>
        <taxon>Pseudomonadati</taxon>
        <taxon>Pseudomonadota</taxon>
        <taxon>Alphaproteobacteria</taxon>
        <taxon>Rhodobacterales</taxon>
        <taxon>Roseobacteraceae</taxon>
        <taxon>Rubellimicrobium</taxon>
    </lineage>
</organism>
<keyword evidence="8" id="KW-0472">Membrane</keyword>
<evidence type="ECO:0000256" key="9">
    <source>
        <dbReference type="ARBA" id="ARBA00023143"/>
    </source>
</evidence>
<dbReference type="GO" id="GO:0009425">
    <property type="term" value="C:bacterial-type flagellum basal body"/>
    <property type="evidence" value="ECO:0007669"/>
    <property type="project" value="UniProtKB-SubCell"/>
</dbReference>
<comment type="subcellular location">
    <subcellularLocation>
        <location evidence="1">Bacterial flagellum basal body</location>
    </subcellularLocation>
    <subcellularLocation>
        <location evidence="2">Cell membrane</location>
        <topology evidence="2">Peripheral membrane protein</topology>
        <orientation evidence="2">Cytoplasmic side</orientation>
    </subcellularLocation>
</comment>
<dbReference type="Pfam" id="PF01706">
    <property type="entry name" value="FliG_C"/>
    <property type="match status" value="1"/>
</dbReference>
<feature type="domain" description="Flagellar motor switch protein FliG N-terminal" evidence="13">
    <location>
        <begin position="14"/>
        <end position="116"/>
    </location>
</feature>
<comment type="similarity">
    <text evidence="3">Belongs to the FliG family.</text>
</comment>
<dbReference type="PANTHER" id="PTHR30534:SF0">
    <property type="entry name" value="FLAGELLAR MOTOR SWITCH PROTEIN FLIG"/>
    <property type="match status" value="1"/>
</dbReference>
<dbReference type="SUPFAM" id="SSF48029">
    <property type="entry name" value="FliG"/>
    <property type="match status" value="2"/>
</dbReference>
<evidence type="ECO:0000256" key="4">
    <source>
        <dbReference type="ARBA" id="ARBA00021870"/>
    </source>
</evidence>
<keyword evidence="6" id="KW-0145">Chemotaxis</keyword>
<protein>
    <recommendedName>
        <fullName evidence="4">Flagellar motor switch protein FliG</fullName>
    </recommendedName>
</protein>
<evidence type="ECO:0000256" key="5">
    <source>
        <dbReference type="ARBA" id="ARBA00022475"/>
    </source>
</evidence>
<sequence length="349" mass="36945">MISPMTFAFDAARLDRRRKAAIIVRFLLSDGLRPPIASLPEDTQVELTREIGKLSVVDRNTLDAVISEFADELEGVGLAAPPGEDAALEAMSSHISPTAMARLRAEAALRAGADPWGAVASLGSTELAGLFSRESVEVAAVTLSKLPVAKAAEVLSKLPGEQARRITYAVSRTSKIAPDAVQRIGRALAEEYCAASAPAFPQPAGERLGAILNSSQPTTRDEVLGGLDVQDSVFAAEVRKAIFTFSHLSKRLKAADVPKIMRLVDTRMAALALASAAKGKEDEVAAAEFILSSLPQRLADTLREEMQGLERIKPAEAEAAQAAVVNVVRERAALGEIELETEEDGDGGA</sequence>
<comment type="caution">
    <text evidence="14">The sequence shown here is derived from an EMBL/GenBank/DDBJ whole genome shotgun (WGS) entry which is preliminary data.</text>
</comment>
<dbReference type="PANTHER" id="PTHR30534">
    <property type="entry name" value="FLAGELLAR MOTOR SWITCH PROTEIN FLIG"/>
    <property type="match status" value="1"/>
</dbReference>
<evidence type="ECO:0000256" key="10">
    <source>
        <dbReference type="ARBA" id="ARBA00025598"/>
    </source>
</evidence>
<dbReference type="Pfam" id="PF14842">
    <property type="entry name" value="FliG_N"/>
    <property type="match status" value="1"/>
</dbReference>
<dbReference type="GO" id="GO:0006935">
    <property type="term" value="P:chemotaxis"/>
    <property type="evidence" value="ECO:0007669"/>
    <property type="project" value="UniProtKB-KW"/>
</dbReference>
<evidence type="ECO:0000313" key="15">
    <source>
        <dbReference type="Proteomes" id="UP000305887"/>
    </source>
</evidence>
<keyword evidence="14" id="KW-0966">Cell projection</keyword>